<feature type="region of interest" description="Disordered" evidence="1">
    <location>
        <begin position="1"/>
        <end position="71"/>
    </location>
</feature>
<gene>
    <name evidence="2" type="ORF">CAPTEDRAFT_222609</name>
</gene>
<evidence type="ECO:0000313" key="2">
    <source>
        <dbReference type="EMBL" id="ELU04415.1"/>
    </source>
</evidence>
<reference evidence="4" key="1">
    <citation type="submission" date="2012-12" db="EMBL/GenBank/DDBJ databases">
        <authorList>
            <person name="Hellsten U."/>
            <person name="Grimwood J."/>
            <person name="Chapman J.A."/>
            <person name="Shapiro H."/>
            <person name="Aerts A."/>
            <person name="Otillar R.P."/>
            <person name="Terry A.Y."/>
            <person name="Boore J.L."/>
            <person name="Simakov O."/>
            <person name="Marletaz F."/>
            <person name="Cho S.-J."/>
            <person name="Edsinger-Gonzales E."/>
            <person name="Havlak P."/>
            <person name="Kuo D.-H."/>
            <person name="Larsson T."/>
            <person name="Lv J."/>
            <person name="Arendt D."/>
            <person name="Savage R."/>
            <person name="Osoegawa K."/>
            <person name="de Jong P."/>
            <person name="Lindberg D.R."/>
            <person name="Seaver E.C."/>
            <person name="Weisblat D.A."/>
            <person name="Putnam N.H."/>
            <person name="Grigoriev I.V."/>
            <person name="Rokhsar D.S."/>
        </authorList>
    </citation>
    <scope>NUCLEOTIDE SEQUENCE</scope>
    <source>
        <strain evidence="4">I ESC-2004</strain>
    </source>
</reference>
<dbReference type="OMA" id="NLLRWDT"/>
<protein>
    <submittedName>
        <fullName evidence="2 3">Uncharacterized protein</fullName>
    </submittedName>
</protein>
<accession>R7UDH3</accession>
<proteinExistence type="predicted"/>
<dbReference type="AlphaFoldDB" id="R7UDH3"/>
<feature type="compositionally biased region" description="Polar residues" evidence="1">
    <location>
        <begin position="44"/>
        <end position="71"/>
    </location>
</feature>
<dbReference type="EMBL" id="AMQN01008157">
    <property type="status" value="NOT_ANNOTATED_CDS"/>
    <property type="molecule type" value="Genomic_DNA"/>
</dbReference>
<dbReference type="EnsemblMetazoa" id="CapteT222609">
    <property type="protein sequence ID" value="CapteP222609"/>
    <property type="gene ID" value="CapteG222609"/>
</dbReference>
<evidence type="ECO:0000256" key="1">
    <source>
        <dbReference type="SAM" id="MobiDB-lite"/>
    </source>
</evidence>
<dbReference type="HOGENOM" id="CLU_853217_0_0_1"/>
<dbReference type="EMBL" id="KB302324">
    <property type="protein sequence ID" value="ELU04415.1"/>
    <property type="molecule type" value="Genomic_DNA"/>
</dbReference>
<name>R7UDH3_CAPTE</name>
<evidence type="ECO:0000313" key="3">
    <source>
        <dbReference type="EnsemblMetazoa" id="CapteP222609"/>
    </source>
</evidence>
<feature type="region of interest" description="Disordered" evidence="1">
    <location>
        <begin position="144"/>
        <end position="189"/>
    </location>
</feature>
<feature type="compositionally biased region" description="Basic and acidic residues" evidence="1">
    <location>
        <begin position="160"/>
        <end position="176"/>
    </location>
</feature>
<feature type="compositionally biased region" description="Basic and acidic residues" evidence="1">
    <location>
        <begin position="18"/>
        <end position="31"/>
    </location>
</feature>
<dbReference type="Proteomes" id="UP000014760">
    <property type="component" value="Unassembled WGS sequence"/>
</dbReference>
<feature type="region of interest" description="Disordered" evidence="1">
    <location>
        <begin position="302"/>
        <end position="326"/>
    </location>
</feature>
<dbReference type="STRING" id="283909.R7UDH3"/>
<feature type="region of interest" description="Disordered" evidence="1">
    <location>
        <begin position="221"/>
        <end position="286"/>
    </location>
</feature>
<feature type="compositionally biased region" description="Basic and acidic residues" evidence="1">
    <location>
        <begin position="237"/>
        <end position="263"/>
    </location>
</feature>
<reference evidence="2 4" key="2">
    <citation type="journal article" date="2013" name="Nature">
        <title>Insights into bilaterian evolution from three spiralian genomes.</title>
        <authorList>
            <person name="Simakov O."/>
            <person name="Marletaz F."/>
            <person name="Cho S.J."/>
            <person name="Edsinger-Gonzales E."/>
            <person name="Havlak P."/>
            <person name="Hellsten U."/>
            <person name="Kuo D.H."/>
            <person name="Larsson T."/>
            <person name="Lv J."/>
            <person name="Arendt D."/>
            <person name="Savage R."/>
            <person name="Osoegawa K."/>
            <person name="de Jong P."/>
            <person name="Grimwood J."/>
            <person name="Chapman J.A."/>
            <person name="Shapiro H."/>
            <person name="Aerts A."/>
            <person name="Otillar R.P."/>
            <person name="Terry A.Y."/>
            <person name="Boore J.L."/>
            <person name="Grigoriev I.V."/>
            <person name="Lindberg D.R."/>
            <person name="Seaver E.C."/>
            <person name="Weisblat D.A."/>
            <person name="Putnam N.H."/>
            <person name="Rokhsar D.S."/>
        </authorList>
    </citation>
    <scope>NUCLEOTIDE SEQUENCE</scope>
    <source>
        <strain evidence="2 4">I ESC-2004</strain>
    </source>
</reference>
<evidence type="ECO:0000313" key="4">
    <source>
        <dbReference type="Proteomes" id="UP000014760"/>
    </source>
</evidence>
<sequence length="326" mass="35877">MFLEGRQSNTEILNMFDNDNHAPRCESKNQEEDGVPVTSEGSRHNLNSAPTMTVRSSTKAPSLTELSPGPQNEFSDDAVELNELPTWEEPVLVAFDSVKSTWEENIELSWVKVQTRDNLLAVRNFLKNGIDLAVMEEKVLSFPAEPAPGEERMESPSGKKGKDTKVKKDDKPDDGKKKGKKKEPEVAMTSMPAEYVVLAKFHLPLADLLDGETKVEAILTKSASEIGGRESPQISETESKKMEKKEKKKAGDKGKGQDKDKKGKGSKVPAETNTEDEEAAPPVPLELQVSLRLHHWTTARDCGQTIEGEDDGAEEEKSLAPPSKGK</sequence>
<keyword evidence="4" id="KW-1185">Reference proteome</keyword>
<feature type="compositionally biased region" description="Polar residues" evidence="1">
    <location>
        <begin position="1"/>
        <end position="12"/>
    </location>
</feature>
<organism evidence="2">
    <name type="scientific">Capitella teleta</name>
    <name type="common">Polychaete worm</name>
    <dbReference type="NCBI Taxonomy" id="283909"/>
    <lineage>
        <taxon>Eukaryota</taxon>
        <taxon>Metazoa</taxon>
        <taxon>Spiralia</taxon>
        <taxon>Lophotrochozoa</taxon>
        <taxon>Annelida</taxon>
        <taxon>Polychaeta</taxon>
        <taxon>Sedentaria</taxon>
        <taxon>Scolecida</taxon>
        <taxon>Capitellidae</taxon>
        <taxon>Capitella</taxon>
    </lineage>
</organism>
<reference evidence="3" key="3">
    <citation type="submission" date="2015-06" db="UniProtKB">
        <authorList>
            <consortium name="EnsemblMetazoa"/>
        </authorList>
    </citation>
    <scope>IDENTIFICATION</scope>
</reference>